<proteinExistence type="inferred from homology"/>
<sequence length="544" mass="62768">MCNVTKKNFTECLSNIKDELKTATFVAIDSEFSGLLSDAEFKSSLFDSGDDRYLKLKSCLQQVIMMEVGLSIFKYDRDTHAFKASVYNFYVFPQPFGSIDARFLFQASSVQFLCLHGFDFNKVMFEGIPYLNVKQEIQIREEIQKGSLFRHLERNISMETERILQNECSKVAEWASTSIVGDDLLLKVYWLGEEPKLMNFILHQEIRRRFHNLWTYTAPEEQVRVVRITESQHKDLVKKGVSKDLEDSVIDALVGFSKIVKLLMEFKKPIVGHNLLLDLLILHNQFYLPLPKTYKEFKASIRLLFPQVYDTKFLSFELKRLLKKEDAWTVNTLQELYNYFKKGKGTCMVIYSPSINFTDDIDESSIKYHEAGWDSFVTGYCFVKIANMFAVYKENKFFQASRMLTCTEIFNAIKHMRGRVNLIRANISNLNLEGDDPLSTRPELLYVASRNFSCPIDLNKVTELFARYGSVDVKPYSSGSALVAVSTHGCAQDILRDFKNSKHLKVSSFNRFKHSPIAKAAVWTGVLAMTSLCSWLTYKHVLKK</sequence>
<dbReference type="Gene3D" id="3.30.420.10">
    <property type="entry name" value="Ribonuclease H-like superfamily/Ribonuclease H"/>
    <property type="match status" value="2"/>
</dbReference>
<dbReference type="SUPFAM" id="SSF53098">
    <property type="entry name" value="Ribonuclease H-like"/>
    <property type="match status" value="1"/>
</dbReference>
<dbReference type="EMBL" id="OU963866">
    <property type="protein sequence ID" value="CAH0390276.1"/>
    <property type="molecule type" value="Genomic_DNA"/>
</dbReference>
<evidence type="ECO:0000313" key="2">
    <source>
        <dbReference type="EMBL" id="CAH0390276.1"/>
    </source>
</evidence>
<dbReference type="GO" id="GO:0000289">
    <property type="term" value="P:nuclear-transcribed mRNA poly(A) tail shortening"/>
    <property type="evidence" value="ECO:0007669"/>
    <property type="project" value="TreeGrafter"/>
</dbReference>
<dbReference type="Pfam" id="PF04857">
    <property type="entry name" value="CAF1"/>
    <property type="match status" value="1"/>
</dbReference>
<organism evidence="2 3">
    <name type="scientific">Bemisia tabaci</name>
    <name type="common">Sweetpotato whitefly</name>
    <name type="synonym">Aleurodes tabaci</name>
    <dbReference type="NCBI Taxonomy" id="7038"/>
    <lineage>
        <taxon>Eukaryota</taxon>
        <taxon>Metazoa</taxon>
        <taxon>Ecdysozoa</taxon>
        <taxon>Arthropoda</taxon>
        <taxon>Hexapoda</taxon>
        <taxon>Insecta</taxon>
        <taxon>Pterygota</taxon>
        <taxon>Neoptera</taxon>
        <taxon>Paraneoptera</taxon>
        <taxon>Hemiptera</taxon>
        <taxon>Sternorrhyncha</taxon>
        <taxon>Aleyrodoidea</taxon>
        <taxon>Aleyrodidae</taxon>
        <taxon>Aleyrodinae</taxon>
        <taxon>Bemisia</taxon>
    </lineage>
</organism>
<keyword evidence="3" id="KW-1185">Reference proteome</keyword>
<gene>
    <name evidence="2" type="ORF">BEMITA_LOCUS9018</name>
</gene>
<dbReference type="GO" id="GO:0003723">
    <property type="term" value="F:RNA binding"/>
    <property type="evidence" value="ECO:0007669"/>
    <property type="project" value="TreeGrafter"/>
</dbReference>
<name>A0A9P0AEU4_BEMTA</name>
<evidence type="ECO:0000313" key="3">
    <source>
        <dbReference type="Proteomes" id="UP001152759"/>
    </source>
</evidence>
<dbReference type="InterPro" id="IPR051181">
    <property type="entry name" value="CAF1_poly(A)_ribonucleases"/>
</dbReference>
<dbReference type="GO" id="GO:1990432">
    <property type="term" value="P:siRNA 3'-end processing"/>
    <property type="evidence" value="ECO:0007669"/>
    <property type="project" value="TreeGrafter"/>
</dbReference>
<dbReference type="InterPro" id="IPR012337">
    <property type="entry name" value="RNaseH-like_sf"/>
</dbReference>
<dbReference type="GO" id="GO:1990431">
    <property type="term" value="P:priRNA 3'-end processing"/>
    <property type="evidence" value="ECO:0007669"/>
    <property type="project" value="TreeGrafter"/>
</dbReference>
<dbReference type="GO" id="GO:0005783">
    <property type="term" value="C:endoplasmic reticulum"/>
    <property type="evidence" value="ECO:0007669"/>
    <property type="project" value="TreeGrafter"/>
</dbReference>
<comment type="similarity">
    <text evidence="1">Belongs to the CAF1 family.</text>
</comment>
<dbReference type="Gene3D" id="3.30.70.330">
    <property type="match status" value="1"/>
</dbReference>
<dbReference type="InterPro" id="IPR006941">
    <property type="entry name" value="RNase_CAF1"/>
</dbReference>
<dbReference type="Proteomes" id="UP001152759">
    <property type="component" value="Chromosome 5"/>
</dbReference>
<dbReference type="InterPro" id="IPR012677">
    <property type="entry name" value="Nucleotide-bd_a/b_plait_sf"/>
</dbReference>
<reference evidence="2" key="1">
    <citation type="submission" date="2021-12" db="EMBL/GenBank/DDBJ databases">
        <authorList>
            <person name="King R."/>
        </authorList>
    </citation>
    <scope>NUCLEOTIDE SEQUENCE</scope>
</reference>
<dbReference type="PANTHER" id="PTHR15092:SF22">
    <property type="entry name" value="POLY(A)-SPECIFIC RIBONUCLEASE PNLDC1"/>
    <property type="match status" value="1"/>
</dbReference>
<dbReference type="AlphaFoldDB" id="A0A9P0AEU4"/>
<evidence type="ECO:0000256" key="1">
    <source>
        <dbReference type="ARBA" id="ARBA00008372"/>
    </source>
</evidence>
<accession>A0A9P0AEU4</accession>
<dbReference type="InterPro" id="IPR036397">
    <property type="entry name" value="RNaseH_sf"/>
</dbReference>
<dbReference type="KEGG" id="btab:109037503"/>
<dbReference type="GO" id="GO:0000175">
    <property type="term" value="F:3'-5'-RNA exonuclease activity"/>
    <property type="evidence" value="ECO:0007669"/>
    <property type="project" value="TreeGrafter"/>
</dbReference>
<dbReference type="GO" id="GO:0005634">
    <property type="term" value="C:nucleus"/>
    <property type="evidence" value="ECO:0007669"/>
    <property type="project" value="TreeGrafter"/>
</dbReference>
<dbReference type="PANTHER" id="PTHR15092">
    <property type="entry name" value="POLY A -SPECIFIC RIBONUCLEASE/TARGET OF EGR1, MEMBER 1"/>
    <property type="match status" value="1"/>
</dbReference>
<protein>
    <submittedName>
        <fullName evidence="2">Uncharacterized protein</fullName>
    </submittedName>
</protein>